<sequence length="275" mass="30386">MKMANTKTEQDFEKVLKRRDLIAANFRWLFASQICWNYERMMSTGYLYSILPTLRKLYKTDDDLKDMMNMHNQFFNTNPMVGGLILGMDMAIEEREKKASKEVVTGLKTGLMGPFAGVGDTIFGVILPTIFGSIAAYMGLQGNVTGVVIWVLVNILVVGARFTLLPLGYKQGAKLVTEFADRLNALTDAAILLGVTVVGALIPTVIKATVPFVYKSGKVELKMQDMLDQIMPSLVPVLLVALIYALLGHKKMTSTKAILLVMVIAIILFNLKILG</sequence>
<dbReference type="HOGENOM" id="CLU_060742_1_1_9"/>
<feature type="transmembrane region" description="Helical" evidence="1">
    <location>
        <begin position="253"/>
        <end position="271"/>
    </location>
</feature>
<dbReference type="AlphaFoldDB" id="A0A0H3GGP2"/>
<dbReference type="InterPro" id="IPR004704">
    <property type="entry name" value="PTS_IID_man"/>
</dbReference>
<dbReference type="PROSITE" id="PS51108">
    <property type="entry name" value="PTS_EIID"/>
    <property type="match status" value="1"/>
</dbReference>
<dbReference type="GeneID" id="86845873"/>
<evidence type="ECO:0000256" key="1">
    <source>
        <dbReference type="SAM" id="Phobius"/>
    </source>
</evidence>
<gene>
    <name evidence="2" type="ordered locus">LMRG_02453</name>
</gene>
<dbReference type="PANTHER" id="PTHR32502">
    <property type="entry name" value="N-ACETYLGALACTOSAMINE PERMEASE II COMPONENT-RELATED"/>
    <property type="match status" value="1"/>
</dbReference>
<dbReference type="RefSeq" id="WP_003728733.1">
    <property type="nucleotide sequence ID" value="NC_017544.1"/>
</dbReference>
<feature type="transmembrane region" description="Helical" evidence="1">
    <location>
        <begin position="121"/>
        <end position="140"/>
    </location>
</feature>
<protein>
    <submittedName>
        <fullName evidence="2">Mannose-specific PTS system IID component</fullName>
    </submittedName>
</protein>
<dbReference type="GO" id="GO:0009401">
    <property type="term" value="P:phosphoenolpyruvate-dependent sugar phosphotransferase system"/>
    <property type="evidence" value="ECO:0007669"/>
    <property type="project" value="InterPro"/>
</dbReference>
<proteinExistence type="predicted"/>
<organism evidence="2 3">
    <name type="scientific">Listeria monocytogenes serotype 1/2a (strain 10403S)</name>
    <dbReference type="NCBI Taxonomy" id="393133"/>
    <lineage>
        <taxon>Bacteria</taxon>
        <taxon>Bacillati</taxon>
        <taxon>Bacillota</taxon>
        <taxon>Bacilli</taxon>
        <taxon>Bacillales</taxon>
        <taxon>Listeriaceae</taxon>
        <taxon>Listeria</taxon>
    </lineage>
</organism>
<dbReference type="GO" id="GO:0005886">
    <property type="term" value="C:plasma membrane"/>
    <property type="evidence" value="ECO:0007669"/>
    <property type="project" value="TreeGrafter"/>
</dbReference>
<feature type="transmembrane region" description="Helical" evidence="1">
    <location>
        <begin position="226"/>
        <end position="247"/>
    </location>
</feature>
<accession>A0A0H3GGP2</accession>
<name>A0A0H3GGP2_LISM4</name>
<evidence type="ECO:0000313" key="2">
    <source>
        <dbReference type="EMBL" id="AEO05045.1"/>
    </source>
</evidence>
<dbReference type="EMBL" id="CP002002">
    <property type="protein sequence ID" value="AEO05045.1"/>
    <property type="molecule type" value="Genomic_DNA"/>
</dbReference>
<dbReference type="Proteomes" id="UP000001288">
    <property type="component" value="Chromosome"/>
</dbReference>
<dbReference type="PANTHER" id="PTHR32502:SF26">
    <property type="entry name" value="PHOSPHOTRANSFERASE SYSTEM SUGAR-SPECIFIC EIID COMPONENT"/>
    <property type="match status" value="1"/>
</dbReference>
<feature type="transmembrane region" description="Helical" evidence="1">
    <location>
        <begin position="189"/>
        <end position="214"/>
    </location>
</feature>
<dbReference type="KEGG" id="lmt:LMRG_02453"/>
<keyword evidence="1" id="KW-0812">Transmembrane</keyword>
<reference evidence="3" key="1">
    <citation type="submission" date="2010-04" db="EMBL/GenBank/DDBJ databases">
        <title>The genome sequence of Listeria monocytogenes strain 10403S.</title>
        <authorList>
            <consortium name="The Broad Institute Genome Sequencing Platform"/>
            <consortium name="The Broad Institute Genome Sequencing Center for Infectious Disease."/>
            <person name="Borowsky M."/>
            <person name="Borodovsky M."/>
            <person name="Young S.K."/>
            <person name="Zeng Q."/>
            <person name="Koehrsen M."/>
            <person name="Fitzgerald M."/>
            <person name="Wiedmann M."/>
            <person name="Swaminathan B."/>
            <person name="Lauer P."/>
            <person name="Portnoy D."/>
            <person name="Cossart P."/>
            <person name="Buchrieser C."/>
            <person name="Higgins D."/>
            <person name="Abouelleil A."/>
            <person name="Alvarado L."/>
            <person name="Arachchi H.M."/>
            <person name="Berlin A."/>
            <person name="Borenstein D."/>
            <person name="Brown A."/>
            <person name="Chapman S.B."/>
            <person name="Chen Z."/>
            <person name="Dunbar C.D."/>
            <person name="Engels R."/>
            <person name="Freedman E."/>
            <person name="Gearin G."/>
            <person name="Gellesch M."/>
            <person name="Goldberg J."/>
            <person name="Griggs A."/>
            <person name="Gujja S."/>
            <person name="Heilman E."/>
            <person name="Heiman D."/>
            <person name="Howarth C."/>
            <person name="Jen D."/>
            <person name="Larson L."/>
            <person name="Lui A."/>
            <person name="MacDonald J."/>
            <person name="Mehta T."/>
            <person name="Montmayeur A."/>
            <person name="Neiman D."/>
            <person name="Park D."/>
            <person name="Pearson M."/>
            <person name="Priest M."/>
            <person name="Richards J."/>
            <person name="Roberts A."/>
            <person name="Saif S."/>
            <person name="Shea T."/>
            <person name="Shenoy N."/>
            <person name="Sisk P."/>
            <person name="Stolte C."/>
            <person name="Sykes S."/>
            <person name="Walk T."/>
            <person name="White J."/>
            <person name="Yandava C."/>
            <person name="Haas B."/>
            <person name="Nusbaum C."/>
            <person name="Birren B."/>
        </authorList>
    </citation>
    <scope>NUCLEOTIDE SEQUENCE [LARGE SCALE GENOMIC DNA]</scope>
    <source>
        <strain evidence="3">10403S</strain>
    </source>
</reference>
<dbReference type="Pfam" id="PF03613">
    <property type="entry name" value="EIID-AGA"/>
    <property type="match status" value="1"/>
</dbReference>
<keyword evidence="1" id="KW-0472">Membrane</keyword>
<dbReference type="InterPro" id="IPR050303">
    <property type="entry name" value="GatZ_KbaZ_carbometab"/>
</dbReference>
<keyword evidence="1" id="KW-1133">Transmembrane helix</keyword>
<evidence type="ECO:0000313" key="3">
    <source>
        <dbReference type="Proteomes" id="UP000001288"/>
    </source>
</evidence>
<feature type="transmembrane region" description="Helical" evidence="1">
    <location>
        <begin position="147"/>
        <end position="169"/>
    </location>
</feature>